<keyword evidence="2 4" id="KW-0548">Nucleotidyltransferase</keyword>
<keyword evidence="1 4" id="KW-0808">Transferase</keyword>
<reference evidence="4 5" key="1">
    <citation type="submission" date="2023-02" db="EMBL/GenBank/DDBJ databases">
        <title>Genome sequence of Sphingomonas naphthae.</title>
        <authorList>
            <person name="Kim S."/>
            <person name="Heo J."/>
            <person name="Kwon S.-W."/>
        </authorList>
    </citation>
    <scope>NUCLEOTIDE SEQUENCE [LARGE SCALE GENOMIC DNA]</scope>
    <source>
        <strain evidence="4 5">KACC 18716</strain>
    </source>
</reference>
<evidence type="ECO:0000313" key="4">
    <source>
        <dbReference type="EMBL" id="WCT75198.1"/>
    </source>
</evidence>
<organism evidence="4 5">
    <name type="scientific">Sphingomonas naphthae</name>
    <dbReference type="NCBI Taxonomy" id="1813468"/>
    <lineage>
        <taxon>Bacteria</taxon>
        <taxon>Pseudomonadati</taxon>
        <taxon>Pseudomonadota</taxon>
        <taxon>Alphaproteobacteria</taxon>
        <taxon>Sphingomonadales</taxon>
        <taxon>Sphingomonadaceae</taxon>
        <taxon>Sphingomonas</taxon>
    </lineage>
</organism>
<keyword evidence="3" id="KW-0448">Lipopolysaccharide biosynthesis</keyword>
<name>A0ABY7TPM6_9SPHN</name>
<accession>A0ABY7TPM6</accession>
<evidence type="ECO:0000256" key="3">
    <source>
        <dbReference type="ARBA" id="ARBA00022985"/>
    </source>
</evidence>
<dbReference type="InterPro" id="IPR003329">
    <property type="entry name" value="Cytidylyl_trans"/>
</dbReference>
<dbReference type="Gene3D" id="3.90.550.10">
    <property type="entry name" value="Spore Coat Polysaccharide Biosynthesis Protein SpsA, Chain A"/>
    <property type="match status" value="1"/>
</dbReference>
<proteinExistence type="predicted"/>
<dbReference type="InterPro" id="IPR029044">
    <property type="entry name" value="Nucleotide-diphossugar_trans"/>
</dbReference>
<gene>
    <name evidence="4" type="primary">kdsB</name>
    <name evidence="4" type="ORF">PQ455_08260</name>
</gene>
<evidence type="ECO:0000256" key="1">
    <source>
        <dbReference type="ARBA" id="ARBA00022679"/>
    </source>
</evidence>
<dbReference type="PANTHER" id="PTHR42866:SF2">
    <property type="entry name" value="3-DEOXY-MANNO-OCTULOSONATE CYTIDYLYLTRANSFERASE, MITOCHONDRIAL"/>
    <property type="match status" value="1"/>
</dbReference>
<dbReference type="GO" id="GO:0008690">
    <property type="term" value="F:3-deoxy-manno-octulosonate cytidylyltransferase activity"/>
    <property type="evidence" value="ECO:0007669"/>
    <property type="project" value="UniProtKB-EC"/>
</dbReference>
<dbReference type="NCBIfam" id="NF003952">
    <property type="entry name" value="PRK05450.1-5"/>
    <property type="match status" value="1"/>
</dbReference>
<evidence type="ECO:0000313" key="5">
    <source>
        <dbReference type="Proteomes" id="UP001220395"/>
    </source>
</evidence>
<dbReference type="RefSeq" id="WP_273690836.1">
    <property type="nucleotide sequence ID" value="NZ_CP117411.1"/>
</dbReference>
<dbReference type="EMBL" id="CP117411">
    <property type="protein sequence ID" value="WCT75198.1"/>
    <property type="molecule type" value="Genomic_DNA"/>
</dbReference>
<dbReference type="Proteomes" id="UP001220395">
    <property type="component" value="Chromosome"/>
</dbReference>
<keyword evidence="5" id="KW-1185">Reference proteome</keyword>
<evidence type="ECO:0000256" key="2">
    <source>
        <dbReference type="ARBA" id="ARBA00022695"/>
    </source>
</evidence>
<dbReference type="SUPFAM" id="SSF53448">
    <property type="entry name" value="Nucleotide-diphospho-sugar transferases"/>
    <property type="match status" value="1"/>
</dbReference>
<sequence>MPDVILIPARYGSSRFPGKPLALVAGRSLIERTIHAARLAVDGLDDVTVAVTTDDERIARHAADLDCPVVMTPPDLPSGTDRVAAAAASLTPAPGIVINLQGDAPFTAPEILRTLLSAMRAGAEAATPVVQLSWEALDALRQHKLGNPFSGTCCIRAEDDRAIWFSKAIVPALRGEAGLRARMALSPVWRHVGVYAFRLETLKRFSASAPTFHETLESIEALRFIELGIPLTTVAVDPPRISMSGIDTEGDIALAERLIALHGDPMA</sequence>
<protein>
    <submittedName>
        <fullName evidence="4">3-deoxy-manno-octulosonate cytidylyltransferase</fullName>
        <ecNumber evidence="4">2.7.7.38</ecNumber>
    </submittedName>
</protein>
<dbReference type="Pfam" id="PF02348">
    <property type="entry name" value="CTP_transf_3"/>
    <property type="match status" value="1"/>
</dbReference>
<dbReference type="PANTHER" id="PTHR42866">
    <property type="entry name" value="3-DEOXY-MANNO-OCTULOSONATE CYTIDYLYLTRANSFERASE"/>
    <property type="match status" value="1"/>
</dbReference>
<dbReference type="EC" id="2.7.7.38" evidence="4"/>